<dbReference type="Proteomes" id="UP000008068">
    <property type="component" value="Unassembled WGS sequence"/>
</dbReference>
<name>G0NWH1_CAEBE</name>
<protein>
    <submittedName>
        <fullName evidence="3">Uncharacterized protein</fullName>
    </submittedName>
</protein>
<evidence type="ECO:0000313" key="3">
    <source>
        <dbReference type="EMBL" id="EGT38775.1"/>
    </source>
</evidence>
<comment type="similarity">
    <text evidence="1">Belongs to the PPP4R2 family.</text>
</comment>
<feature type="compositionally biased region" description="Basic and acidic residues" evidence="2">
    <location>
        <begin position="380"/>
        <end position="390"/>
    </location>
</feature>
<feature type="compositionally biased region" description="Acidic residues" evidence="2">
    <location>
        <begin position="370"/>
        <end position="379"/>
    </location>
</feature>
<dbReference type="EMBL" id="GL379964">
    <property type="protein sequence ID" value="EGT38775.1"/>
    <property type="molecule type" value="Genomic_DNA"/>
</dbReference>
<dbReference type="FunCoup" id="G0NWH1">
    <property type="interactions" value="144"/>
</dbReference>
<dbReference type="GO" id="GO:0030289">
    <property type="term" value="C:protein phosphatase 4 complex"/>
    <property type="evidence" value="ECO:0007669"/>
    <property type="project" value="InterPro"/>
</dbReference>
<feature type="compositionally biased region" description="Low complexity" evidence="2">
    <location>
        <begin position="292"/>
        <end position="327"/>
    </location>
</feature>
<evidence type="ECO:0000256" key="2">
    <source>
        <dbReference type="SAM" id="MobiDB-lite"/>
    </source>
</evidence>
<dbReference type="STRING" id="135651.G0NWH1"/>
<dbReference type="Pfam" id="PF09184">
    <property type="entry name" value="PPP4R2"/>
    <property type="match status" value="1"/>
</dbReference>
<feature type="region of interest" description="Disordered" evidence="2">
    <location>
        <begin position="260"/>
        <end position="422"/>
    </location>
</feature>
<reference evidence="4" key="1">
    <citation type="submission" date="2011-07" db="EMBL/GenBank/DDBJ databases">
        <authorList>
            <consortium name="Caenorhabditis brenneri Sequencing and Analysis Consortium"/>
            <person name="Wilson R.K."/>
        </authorList>
    </citation>
    <scope>NUCLEOTIDE SEQUENCE [LARGE SCALE GENOMIC DNA]</scope>
    <source>
        <strain evidence="4">PB2801</strain>
    </source>
</reference>
<feature type="compositionally biased region" description="Basic and acidic residues" evidence="2">
    <location>
        <begin position="328"/>
        <end position="369"/>
    </location>
</feature>
<dbReference type="OrthoDB" id="341898at2759"/>
<feature type="compositionally biased region" description="Acidic residues" evidence="2">
    <location>
        <begin position="391"/>
        <end position="401"/>
    </location>
</feature>
<dbReference type="GO" id="GO:0019888">
    <property type="term" value="F:protein phosphatase regulator activity"/>
    <property type="evidence" value="ECO:0007669"/>
    <property type="project" value="InterPro"/>
</dbReference>
<feature type="compositionally biased region" description="Polar residues" evidence="2">
    <location>
        <begin position="267"/>
        <end position="279"/>
    </location>
</feature>
<dbReference type="GO" id="GO:0005737">
    <property type="term" value="C:cytoplasm"/>
    <property type="evidence" value="ECO:0007669"/>
    <property type="project" value="TreeGrafter"/>
</dbReference>
<dbReference type="InterPro" id="IPR015267">
    <property type="entry name" value="PPP4R2"/>
</dbReference>
<organism evidence="4">
    <name type="scientific">Caenorhabditis brenneri</name>
    <name type="common">Nematode worm</name>
    <dbReference type="NCBI Taxonomy" id="135651"/>
    <lineage>
        <taxon>Eukaryota</taxon>
        <taxon>Metazoa</taxon>
        <taxon>Ecdysozoa</taxon>
        <taxon>Nematoda</taxon>
        <taxon>Chromadorea</taxon>
        <taxon>Rhabditida</taxon>
        <taxon>Rhabditina</taxon>
        <taxon>Rhabditomorpha</taxon>
        <taxon>Rhabditoidea</taxon>
        <taxon>Rhabditidae</taxon>
        <taxon>Peloderinae</taxon>
        <taxon>Caenorhabditis</taxon>
    </lineage>
</organism>
<dbReference type="AlphaFoldDB" id="G0NWH1"/>
<accession>G0NWH1</accession>
<dbReference type="PANTHER" id="PTHR16487:SF0">
    <property type="entry name" value="PROTEIN PHOSPHATASE 4 REGULATORY SUBUNIT 2-RELATED"/>
    <property type="match status" value="1"/>
</dbReference>
<dbReference type="GO" id="GO:0005634">
    <property type="term" value="C:nucleus"/>
    <property type="evidence" value="ECO:0007669"/>
    <property type="project" value="TreeGrafter"/>
</dbReference>
<gene>
    <name evidence="3" type="ORF">CAEBREN_06279</name>
</gene>
<evidence type="ECO:0000313" key="4">
    <source>
        <dbReference type="Proteomes" id="UP000008068"/>
    </source>
</evidence>
<proteinExistence type="inferred from homology"/>
<feature type="compositionally biased region" description="Basic and acidic residues" evidence="2">
    <location>
        <begin position="402"/>
        <end position="422"/>
    </location>
</feature>
<dbReference type="HOGENOM" id="CLU_049660_0_0_1"/>
<dbReference type="PANTHER" id="PTHR16487">
    <property type="entry name" value="PPP4R2-RELATED PROTEIN"/>
    <property type="match status" value="1"/>
</dbReference>
<sequence>MVKSPGKSPGRSPERKKVKIEQYPMIVKDPLAREINESQVLNYTTALSGFETPTEEQLLVVDGDDFRHHPNEDVEQYFVASAQWGVPAIAWNIVRPAFLWKLEFCITEFMNVEKKKKEAAAAANALSDNEKPAEAPAVKEKLSICGHKVLIKTTPVVFNTEESMEFILDKAKGFDGFPFTWQRLCELLTEPMKHYSTVDKFLRAVDKVINVVTTINEHGGRSFGDWDVPHSQNHHMENLFFGAVDEVDMMDLEKHKNEMNEEPLDMSTKSMPAPRSTTSPNPPSFAPPTCRSPKQNSPSSSPKNSSPSSSPKQLSPASSPKSPAIQSPRKEEPKEETKKEDVKETKEDLKEESKEEKQKEEEKEELKEDEKEEVMEEEKEEKKAEKVPEVHEEEMPEESEETKEAEGESEEEKKKDEEMDAE</sequence>
<dbReference type="eggNOG" id="KOG3175">
    <property type="taxonomic scope" value="Eukaryota"/>
</dbReference>
<dbReference type="OMA" id="DMSQKSM"/>
<evidence type="ECO:0000256" key="1">
    <source>
        <dbReference type="ARBA" id="ARBA00009207"/>
    </source>
</evidence>
<dbReference type="InParanoid" id="G0NWH1"/>
<keyword evidence="4" id="KW-1185">Reference proteome</keyword>